<dbReference type="Gene3D" id="1.10.287.850">
    <property type="entry name" value="HP0062-like domain"/>
    <property type="match status" value="1"/>
</dbReference>
<dbReference type="EMBL" id="LZLQ01000100">
    <property type="protein sequence ID" value="OBK14156.1"/>
    <property type="molecule type" value="Genomic_DNA"/>
</dbReference>
<dbReference type="Pfam" id="PF00934">
    <property type="entry name" value="PE"/>
    <property type="match status" value="1"/>
</dbReference>
<sequence length="563" mass="57895">MSFLLAEPEIIAAAAANIEGIGSALATASAAAAAPTSTVLAAAADEVSAAVANLFGAYGAEAQSMLTRLEGLQNQFQLSLTAAAAAYADAETAIATGLQGLLGAPAAPAVAATAATLPPFAANSIQLIFGGTGVPIPTQKLIDGAENLFIRPTAALLNPLGVNTPEQLYPLTGVRSLYFNQSVDEGLTIMHNAIMSQIAAGETVTVFGVSQSAVMASLEMRNLANMVGAPLPGQLNFVLTGNEMNPNGGMLARFPGLSMPSLGLDFYGSTPANTPYPTAIYTLEYDGFADFPRYPLNLLADLNAVAGIVFVHPTYFSLPLSQVNSAIELPTSPGYAPTGSTHYYMIPTEHLPLLQPLRAIPVIGNPLANLIEPTTRVLVNLGYGDPYHGYSTSYADVPTPFGLFPDVAPSTVINALGESMQQGVSNFSHDMAQLMAQPPALPSLTAPSFTAPSFTALSPTDALNALAAFPSPEKIVNAAASIISTDYALLLPAADIGLGLVTSVPVYNAELFLSQLATGNLINAIGYPLAADVGLGTIAGAVYGLTVIEALANNVKDIQGLFA</sequence>
<dbReference type="RefSeq" id="WP_065159635.1">
    <property type="nucleotide sequence ID" value="NZ_LZLQ01000100.1"/>
</dbReference>
<evidence type="ECO:0000313" key="4">
    <source>
        <dbReference type="Proteomes" id="UP000093629"/>
    </source>
</evidence>
<reference evidence="4" key="1">
    <citation type="submission" date="2016-06" db="EMBL/GenBank/DDBJ databases">
        <authorList>
            <person name="Sutton G."/>
            <person name="Brinkac L."/>
            <person name="Sanka R."/>
            <person name="Adams M."/>
            <person name="Lau E."/>
            <person name="Garcia-Basteiro A."/>
            <person name="Lopez-Varela E."/>
            <person name="Palencia S."/>
        </authorList>
    </citation>
    <scope>NUCLEOTIDE SEQUENCE [LARGE SCALE GENOMIC DNA]</scope>
    <source>
        <strain evidence="4">1245139.5</strain>
    </source>
</reference>
<feature type="domain" description="PE" evidence="1">
    <location>
        <begin position="5"/>
        <end position="93"/>
    </location>
</feature>
<name>A0A1A3MXA1_MYCAS</name>
<comment type="caution">
    <text evidence="3">The sequence shown here is derived from an EMBL/GenBank/DDBJ whole genome shotgun (WGS) entry which is preliminary data.</text>
</comment>
<dbReference type="InterPro" id="IPR000084">
    <property type="entry name" value="PE-PGRS_N"/>
</dbReference>
<dbReference type="Proteomes" id="UP000093629">
    <property type="component" value="Unassembled WGS sequence"/>
</dbReference>
<dbReference type="InterPro" id="IPR038332">
    <property type="entry name" value="PPE_sf"/>
</dbReference>
<gene>
    <name evidence="3" type="ORF">A5636_00840</name>
</gene>
<evidence type="ECO:0000259" key="2">
    <source>
        <dbReference type="Pfam" id="PF08237"/>
    </source>
</evidence>
<evidence type="ECO:0000313" key="3">
    <source>
        <dbReference type="EMBL" id="OBK14156.1"/>
    </source>
</evidence>
<evidence type="ECO:0000259" key="1">
    <source>
        <dbReference type="Pfam" id="PF00934"/>
    </source>
</evidence>
<protein>
    <submittedName>
        <fullName evidence="3">PE family protein</fullName>
    </submittedName>
</protein>
<feature type="domain" description="PE-PPE" evidence="2">
    <location>
        <begin position="161"/>
        <end position="383"/>
    </location>
</feature>
<accession>A0A1A3MXA1</accession>
<dbReference type="AlphaFoldDB" id="A0A1A3MXA1"/>
<dbReference type="InterPro" id="IPR013228">
    <property type="entry name" value="PE-PPE_C"/>
</dbReference>
<proteinExistence type="predicted"/>
<dbReference type="OrthoDB" id="4568361at2"/>
<organism evidence="3 4">
    <name type="scientific">Mycobacterium asiaticum</name>
    <dbReference type="NCBI Taxonomy" id="1790"/>
    <lineage>
        <taxon>Bacteria</taxon>
        <taxon>Bacillati</taxon>
        <taxon>Actinomycetota</taxon>
        <taxon>Actinomycetes</taxon>
        <taxon>Mycobacteriales</taxon>
        <taxon>Mycobacteriaceae</taxon>
        <taxon>Mycobacterium</taxon>
    </lineage>
</organism>
<keyword evidence="4" id="KW-1185">Reference proteome</keyword>
<dbReference type="Pfam" id="PF08237">
    <property type="entry name" value="PE-PPE"/>
    <property type="match status" value="1"/>
</dbReference>
<dbReference type="SUPFAM" id="SSF140459">
    <property type="entry name" value="PE/PPE dimer-like"/>
    <property type="match status" value="1"/>
</dbReference>